<dbReference type="NCBIfam" id="NF038066">
    <property type="entry name" value="MptB"/>
    <property type="match status" value="1"/>
</dbReference>
<keyword evidence="10" id="KW-1185">Reference proteome</keyword>
<keyword evidence="3 9" id="KW-0808">Transferase</keyword>
<feature type="transmembrane region" description="Helical" evidence="8">
    <location>
        <begin position="322"/>
        <end position="341"/>
    </location>
</feature>
<dbReference type="GO" id="GO:0016757">
    <property type="term" value="F:glycosyltransferase activity"/>
    <property type="evidence" value="ECO:0007669"/>
    <property type="project" value="UniProtKB-KW"/>
</dbReference>
<feature type="transmembrane region" description="Helical" evidence="8">
    <location>
        <begin position="259"/>
        <end position="279"/>
    </location>
</feature>
<feature type="transmembrane region" description="Helical" evidence="8">
    <location>
        <begin position="46"/>
        <end position="65"/>
    </location>
</feature>
<feature type="transmembrane region" description="Helical" evidence="8">
    <location>
        <begin position="200"/>
        <end position="220"/>
    </location>
</feature>
<comment type="subcellular location">
    <subcellularLocation>
        <location evidence="1">Membrane</location>
        <topology evidence="1">Multi-pass membrane protein</topology>
    </subcellularLocation>
</comment>
<sequence>MVARGVLGSMLVALGGLVVATLPASTPLLGLDALVALRTTEAGRMLGLTVVMGGLGILAAQWLRLCRSTAAGERDPDGDLALVRRVAVWWSVPLVLAPPLFSRDGWSYAAQGALVEAGVDPYEHGPGVLAGAVAEAVDPRWSGTPAPYGPVPLLLGGLGASVTSDPWLLVVGHRLLALVGLVLLAWAVPRLARWTGASPALASALVLVSPLTLAAGVAGLHNDLLMVGLMAAALVVGVERHWAAGAVLAGLAAAVKLPGGLVCVAVVVASLPAGAALAARWRRLAGVGLVSVGTLVGLSLAGGLGLGWLAALSVPTTVATPLSLTTVVGGLLDLGGGAVGLPEAALLDLTRTVGSVAAVVLTAMVVLRAPTGGRREALRALVVVLTATVLLSPVVHLWYLLWVLPFAACLRLPRAGTAVVLVLSLVLGLASPLDSSLHGAYLAIVWGCLLLAAITPLLLATRAGRDRVGRIAEAHLLPA</sequence>
<gene>
    <name evidence="9" type="primary">mptA</name>
    <name evidence="9" type="ORF">ENKNEFLB_04101</name>
</gene>
<dbReference type="RefSeq" id="WP_214057021.1">
    <property type="nucleotide sequence ID" value="NZ_BAAAHS010000296.1"/>
</dbReference>
<feature type="transmembrane region" description="Helical" evidence="8">
    <location>
        <begin position="286"/>
        <end position="310"/>
    </location>
</feature>
<evidence type="ECO:0000256" key="5">
    <source>
        <dbReference type="ARBA" id="ARBA00022989"/>
    </source>
</evidence>
<keyword evidence="5 8" id="KW-1133">Transmembrane helix</keyword>
<comment type="similarity">
    <text evidence="7">Belongs to the MptA/B family.</text>
</comment>
<evidence type="ECO:0000256" key="3">
    <source>
        <dbReference type="ARBA" id="ARBA00022679"/>
    </source>
</evidence>
<organism evidence="9 10">
    <name type="scientific">Nocardioides aquaticus</name>
    <dbReference type="NCBI Taxonomy" id="160826"/>
    <lineage>
        <taxon>Bacteria</taxon>
        <taxon>Bacillati</taxon>
        <taxon>Actinomycetota</taxon>
        <taxon>Actinomycetes</taxon>
        <taxon>Propionibacteriales</taxon>
        <taxon>Nocardioidaceae</taxon>
        <taxon>Nocardioides</taxon>
    </lineage>
</organism>
<feature type="transmembrane region" description="Helical" evidence="8">
    <location>
        <begin position="439"/>
        <end position="460"/>
    </location>
</feature>
<evidence type="ECO:0000313" key="10">
    <source>
        <dbReference type="Proteomes" id="UP000679307"/>
    </source>
</evidence>
<feature type="transmembrane region" description="Helical" evidence="8">
    <location>
        <begin position="377"/>
        <end position="403"/>
    </location>
</feature>
<feature type="transmembrane region" description="Helical" evidence="8">
    <location>
        <begin position="167"/>
        <end position="188"/>
    </location>
</feature>
<feature type="transmembrane region" description="Helical" evidence="8">
    <location>
        <begin position="415"/>
        <end position="433"/>
    </location>
</feature>
<accession>A0ABX8EP05</accession>
<dbReference type="InterPro" id="IPR049829">
    <property type="entry name" value="MptA/B-like"/>
</dbReference>
<evidence type="ECO:0000256" key="2">
    <source>
        <dbReference type="ARBA" id="ARBA00022676"/>
    </source>
</evidence>
<dbReference type="Proteomes" id="UP000679307">
    <property type="component" value="Chromosome"/>
</dbReference>
<keyword evidence="6 8" id="KW-0472">Membrane</keyword>
<evidence type="ECO:0000256" key="1">
    <source>
        <dbReference type="ARBA" id="ARBA00004141"/>
    </source>
</evidence>
<evidence type="ECO:0000256" key="4">
    <source>
        <dbReference type="ARBA" id="ARBA00022692"/>
    </source>
</evidence>
<proteinExistence type="inferred from homology"/>
<dbReference type="EC" id="2.4.1.-" evidence="9"/>
<dbReference type="Pfam" id="PF26314">
    <property type="entry name" value="MptA_B_family"/>
    <property type="match status" value="1"/>
</dbReference>
<name>A0ABX8EP05_9ACTN</name>
<evidence type="ECO:0000256" key="7">
    <source>
        <dbReference type="ARBA" id="ARBA00043987"/>
    </source>
</evidence>
<reference evidence="9 10" key="1">
    <citation type="submission" date="2021-05" db="EMBL/GenBank/DDBJ databases">
        <title>Complete genome of Nocardioides aquaticus KCTC 9944T isolated from meromictic and hypersaline Ekho Lake, Antarctica.</title>
        <authorList>
            <person name="Hwang K."/>
            <person name="Kim K.M."/>
            <person name="Choe H."/>
        </authorList>
    </citation>
    <scope>NUCLEOTIDE SEQUENCE [LARGE SCALE GENOMIC DNA]</scope>
    <source>
        <strain evidence="9 10">KCTC 9944</strain>
    </source>
</reference>
<evidence type="ECO:0000313" key="9">
    <source>
        <dbReference type="EMBL" id="QVT81685.1"/>
    </source>
</evidence>
<feature type="transmembrane region" description="Helical" evidence="8">
    <location>
        <begin position="353"/>
        <end position="371"/>
    </location>
</feature>
<dbReference type="EMBL" id="CP075371">
    <property type="protein sequence ID" value="QVT81685.1"/>
    <property type="molecule type" value="Genomic_DNA"/>
</dbReference>
<keyword evidence="2 9" id="KW-0328">Glycosyltransferase</keyword>
<evidence type="ECO:0000256" key="6">
    <source>
        <dbReference type="ARBA" id="ARBA00023136"/>
    </source>
</evidence>
<protein>
    <submittedName>
        <fullName evidence="9">Alpha-(1-&gt;6)-mannopyranosyltransferase A</fullName>
        <ecNumber evidence="9">2.4.1.-</ecNumber>
    </submittedName>
</protein>
<evidence type="ECO:0000256" key="8">
    <source>
        <dbReference type="SAM" id="Phobius"/>
    </source>
</evidence>
<keyword evidence="4 8" id="KW-0812">Transmembrane</keyword>